<keyword evidence="3" id="KW-1185">Reference proteome</keyword>
<comment type="caution">
    <text evidence="2">The sequence shown here is derived from an EMBL/GenBank/DDBJ whole genome shotgun (WGS) entry which is preliminary data.</text>
</comment>
<dbReference type="Pfam" id="PF01610">
    <property type="entry name" value="DDE_Tnp_ISL3"/>
    <property type="match status" value="1"/>
</dbReference>
<evidence type="ECO:0000313" key="2">
    <source>
        <dbReference type="EMBL" id="MBB5353720.1"/>
    </source>
</evidence>
<dbReference type="EMBL" id="JACHFD010000033">
    <property type="protein sequence ID" value="MBB5353720.1"/>
    <property type="molecule type" value="Genomic_DNA"/>
</dbReference>
<dbReference type="Proteomes" id="UP000557717">
    <property type="component" value="Unassembled WGS sequence"/>
</dbReference>
<name>A0A840VIP0_9BACT</name>
<evidence type="ECO:0000259" key="1">
    <source>
        <dbReference type="Pfam" id="PF01610"/>
    </source>
</evidence>
<dbReference type="RefSeq" id="WP_184022002.1">
    <property type="nucleotide sequence ID" value="NZ_JACHFD010000033.1"/>
</dbReference>
<organism evidence="2 3">
    <name type="scientific">Haloferula luteola</name>
    <dbReference type="NCBI Taxonomy" id="595692"/>
    <lineage>
        <taxon>Bacteria</taxon>
        <taxon>Pseudomonadati</taxon>
        <taxon>Verrucomicrobiota</taxon>
        <taxon>Verrucomicrobiia</taxon>
        <taxon>Verrucomicrobiales</taxon>
        <taxon>Verrucomicrobiaceae</taxon>
        <taxon>Haloferula</taxon>
    </lineage>
</organism>
<feature type="domain" description="Transposase IS204/IS1001/IS1096/IS1165 DDE" evidence="1">
    <location>
        <begin position="1"/>
        <end position="51"/>
    </location>
</feature>
<dbReference type="InterPro" id="IPR002560">
    <property type="entry name" value="Transposase_DDE"/>
</dbReference>
<accession>A0A840VIP0</accession>
<sequence length="58" mass="6769">MLPKADVVFDRFPVSRHMGEAVDAMRRGVHKFLAKLCDSHMKGFLYFWVRCAEGIRLE</sequence>
<reference evidence="2 3" key="1">
    <citation type="submission" date="2020-08" db="EMBL/GenBank/DDBJ databases">
        <title>Genomic Encyclopedia of Type Strains, Phase IV (KMG-IV): sequencing the most valuable type-strain genomes for metagenomic binning, comparative biology and taxonomic classification.</title>
        <authorList>
            <person name="Goeker M."/>
        </authorList>
    </citation>
    <scope>NUCLEOTIDE SEQUENCE [LARGE SCALE GENOMIC DNA]</scope>
    <source>
        <strain evidence="2 3">YC6886</strain>
    </source>
</reference>
<dbReference type="AlphaFoldDB" id="A0A840VIP0"/>
<gene>
    <name evidence="2" type="ORF">HNR46_003981</name>
</gene>
<proteinExistence type="predicted"/>
<protein>
    <recommendedName>
        <fullName evidence="1">Transposase IS204/IS1001/IS1096/IS1165 DDE domain-containing protein</fullName>
    </recommendedName>
</protein>
<evidence type="ECO:0000313" key="3">
    <source>
        <dbReference type="Proteomes" id="UP000557717"/>
    </source>
</evidence>